<dbReference type="AlphaFoldDB" id="A0A068S319"/>
<dbReference type="InterPro" id="IPR036188">
    <property type="entry name" value="FAD/NAD-bd_sf"/>
</dbReference>
<dbReference type="STRING" id="1263082.A0A068S319"/>
<dbReference type="GO" id="GO:0016491">
    <property type="term" value="F:oxidoreductase activity"/>
    <property type="evidence" value="ECO:0007669"/>
    <property type="project" value="TreeGrafter"/>
</dbReference>
<accession>A0A068S319</accession>
<gene>
    <name evidence="1" type="ORF">LCOR_07445.1</name>
</gene>
<proteinExistence type="predicted"/>
<dbReference type="EMBL" id="CBTN010000037">
    <property type="protein sequence ID" value="CDH56390.1"/>
    <property type="molecule type" value="Genomic_DNA"/>
</dbReference>
<dbReference type="PANTHER" id="PTHR42923:SF42">
    <property type="entry name" value="AMINE OXIDASE DOMAIN-CONTAINING PROTEIN"/>
    <property type="match status" value="1"/>
</dbReference>
<keyword evidence="2" id="KW-1185">Reference proteome</keyword>
<dbReference type="InterPro" id="IPR050464">
    <property type="entry name" value="Zeta_carotene_desat/Oxidored"/>
</dbReference>
<evidence type="ECO:0000313" key="2">
    <source>
        <dbReference type="Proteomes" id="UP000027586"/>
    </source>
</evidence>
<evidence type="ECO:0000313" key="1">
    <source>
        <dbReference type="EMBL" id="CDH56390.1"/>
    </source>
</evidence>
<sequence length="525" mass="58786">MEESPDKIKVAVIGSGLAGLSTAYLLSGNDQYEAHLFEKGTKLGMDAASMSIGNKKDEFRVDVPMRSFMSGYYNHLVRLYDHLDIPSLAAKFSFGWYRIGSPNGTEPIQMPADKLASHTSNTSHLVYSGSRTVGWIESAGPAAESVADYIAGWMMACWKMYVVATSYLYLMIMSLWLYHRGHLHNQQHPVFSMTLGNWFEYHRFHPYFIHEVYVPLFAAVCTNSWKSMLDYPAADILEYMAMGLFQESYVVSGGVRLVVDRLSAPLKHIHLETQIVSIRPSTTPGYRLDLHDASGNVYPFHHVVFATQANQACRILRGCIEELLDNHDDSVAHQELLHDIQSSIGILQRFEYDRAVVVNHTDKRLLPDDPCHWRSLNLASLDSSVQHTTSSDCIVPYPHDTTMTTHILNLTHHARFDNDTILYMQTTNPCISPDPAHILSTSWFERATVTLESKRAILDGLFTPTDASDVRSLQLGRCQGPSGLWFVGSYCWPGIPLLEGCVASAEMVVTKGIAAAEKVPLVVPW</sequence>
<reference evidence="1" key="1">
    <citation type="submission" date="2013-08" db="EMBL/GenBank/DDBJ databases">
        <title>Gene expansion shapes genome architecture in the human pathogen Lichtheimia corymbifera: an evolutionary genomics analysis in the ancient terrestrial Mucorales (Mucoromycotina).</title>
        <authorList>
            <person name="Schwartze V.U."/>
            <person name="Winter S."/>
            <person name="Shelest E."/>
            <person name="Marcet-Houben M."/>
            <person name="Horn F."/>
            <person name="Wehner S."/>
            <person name="Hoffmann K."/>
            <person name="Riege K."/>
            <person name="Sammeth M."/>
            <person name="Nowrousian M."/>
            <person name="Valiante V."/>
            <person name="Linde J."/>
            <person name="Jacobsen I.D."/>
            <person name="Marz M."/>
            <person name="Brakhage A.A."/>
            <person name="Gabaldon T."/>
            <person name="Bocker S."/>
            <person name="Voigt K."/>
        </authorList>
    </citation>
    <scope>NUCLEOTIDE SEQUENCE [LARGE SCALE GENOMIC DNA]</scope>
    <source>
        <strain evidence="1">FSU 9682</strain>
    </source>
</reference>
<comment type="caution">
    <text evidence="1">The sequence shown here is derived from an EMBL/GenBank/DDBJ whole genome shotgun (WGS) entry which is preliminary data.</text>
</comment>
<dbReference type="Pfam" id="PF13450">
    <property type="entry name" value="NAD_binding_8"/>
    <property type="match status" value="1"/>
</dbReference>
<name>A0A068S319_9FUNG</name>
<dbReference type="VEuPathDB" id="FungiDB:LCOR_07445.1"/>
<dbReference type="PANTHER" id="PTHR42923">
    <property type="entry name" value="PROTOPORPHYRINOGEN OXIDASE"/>
    <property type="match status" value="1"/>
</dbReference>
<organism evidence="1 2">
    <name type="scientific">Lichtheimia corymbifera JMRC:FSU:9682</name>
    <dbReference type="NCBI Taxonomy" id="1263082"/>
    <lineage>
        <taxon>Eukaryota</taxon>
        <taxon>Fungi</taxon>
        <taxon>Fungi incertae sedis</taxon>
        <taxon>Mucoromycota</taxon>
        <taxon>Mucoromycotina</taxon>
        <taxon>Mucoromycetes</taxon>
        <taxon>Mucorales</taxon>
        <taxon>Lichtheimiaceae</taxon>
        <taxon>Lichtheimia</taxon>
    </lineage>
</organism>
<protein>
    <submittedName>
        <fullName evidence="1">Microfibrillar-associated protein 1</fullName>
    </submittedName>
</protein>
<dbReference type="OrthoDB" id="5977668at2759"/>
<dbReference type="SUPFAM" id="SSF51905">
    <property type="entry name" value="FAD/NAD(P)-binding domain"/>
    <property type="match status" value="1"/>
</dbReference>
<dbReference type="Gene3D" id="3.50.50.60">
    <property type="entry name" value="FAD/NAD(P)-binding domain"/>
    <property type="match status" value="1"/>
</dbReference>
<dbReference type="Proteomes" id="UP000027586">
    <property type="component" value="Unassembled WGS sequence"/>
</dbReference>